<organism evidence="1 2">
    <name type="scientific">Secundilactobacillus paracollinoides</name>
    <dbReference type="NCBI Taxonomy" id="240427"/>
    <lineage>
        <taxon>Bacteria</taxon>
        <taxon>Bacillati</taxon>
        <taxon>Bacillota</taxon>
        <taxon>Bacilli</taxon>
        <taxon>Lactobacillales</taxon>
        <taxon>Lactobacillaceae</taxon>
        <taxon>Secundilactobacillus</taxon>
    </lineage>
</organism>
<accession>A0A1B2IWP2</accession>
<gene>
    <name evidence="1" type="ORF">AYR63_04510</name>
</gene>
<evidence type="ECO:0000313" key="2">
    <source>
        <dbReference type="Proteomes" id="UP000093267"/>
    </source>
</evidence>
<keyword evidence="2" id="KW-1185">Reference proteome</keyword>
<evidence type="ECO:0000313" key="1">
    <source>
        <dbReference type="EMBL" id="ANZ66467.1"/>
    </source>
</evidence>
<protein>
    <submittedName>
        <fullName evidence="1">Uncharacterized protein</fullName>
    </submittedName>
</protein>
<dbReference type="EMBL" id="CP014924">
    <property type="protein sequence ID" value="ANZ66467.1"/>
    <property type="molecule type" value="Genomic_DNA"/>
</dbReference>
<sequence length="73" mass="8241">MAVIGYFLCQAYYRLFPRLFNLKTILVEHGQPIFAHQHTKISQQPSGRGNAQTGGSKFYTTGRVVVQAPDEKE</sequence>
<dbReference type="Proteomes" id="UP000093267">
    <property type="component" value="Chromosome"/>
</dbReference>
<dbReference type="OrthoDB" id="9984757at2"/>
<name>A0A1B2IWP2_9LACO</name>
<proteinExistence type="predicted"/>
<dbReference type="RefSeq" id="WP_065928544.1">
    <property type="nucleotide sequence ID" value="NZ_CP014924.1"/>
</dbReference>
<reference evidence="1 2" key="1">
    <citation type="submission" date="2016-03" db="EMBL/GenBank/DDBJ databases">
        <title>Pediococcus and Lactobacillus from brewery environment - whole genome sequencing and assembly.</title>
        <authorList>
            <person name="Behr J."/>
            <person name="Geissler A.J."/>
            <person name="Vogel R.F."/>
        </authorList>
    </citation>
    <scope>NUCLEOTIDE SEQUENCE [LARGE SCALE GENOMIC DNA]</scope>
    <source>
        <strain evidence="1 2">TMW 1.1995</strain>
    </source>
</reference>
<dbReference type="KEGG" id="lpd:AYR62_13280"/>
<dbReference type="AlphaFoldDB" id="A0A1B2IWP2"/>
<dbReference type="STRING" id="240427.AYR62_13280"/>